<dbReference type="InterPro" id="IPR011074">
    <property type="entry name" value="CRAL/TRIO_N_dom"/>
</dbReference>
<reference evidence="2 3" key="1">
    <citation type="journal article" date="2019" name="Sci. Rep.">
        <title>Orb-weaving spider Araneus ventricosus genome elucidates the spidroin gene catalogue.</title>
        <authorList>
            <person name="Kono N."/>
            <person name="Nakamura H."/>
            <person name="Ohtoshi R."/>
            <person name="Moran D.A.P."/>
            <person name="Shinohara A."/>
            <person name="Yoshida Y."/>
            <person name="Fujiwara M."/>
            <person name="Mori M."/>
            <person name="Tomita M."/>
            <person name="Arakawa K."/>
        </authorList>
    </citation>
    <scope>NUCLEOTIDE SEQUENCE [LARGE SCALE GENOMIC DNA]</scope>
</reference>
<feature type="domain" description="CRAL/TRIO N-terminal" evidence="1">
    <location>
        <begin position="33"/>
        <end position="58"/>
    </location>
</feature>
<name>A0A4Y2R6N9_ARAVE</name>
<sequence>MAWPEKVSPEEEKVIEELKRRTECDLPPKLLEDESLFYRFCKARDFNLAEAEAMLRKVRIF</sequence>
<comment type="caution">
    <text evidence="2">The sequence shown here is derived from an EMBL/GenBank/DDBJ whole genome shotgun (WGS) entry which is preliminary data.</text>
</comment>
<dbReference type="InterPro" id="IPR036273">
    <property type="entry name" value="CRAL/TRIO_N_dom_sf"/>
</dbReference>
<dbReference type="Pfam" id="PF03765">
    <property type="entry name" value="CRAL_TRIO_N"/>
    <property type="match status" value="1"/>
</dbReference>
<proteinExistence type="predicted"/>
<dbReference type="Gene3D" id="3.40.525.10">
    <property type="entry name" value="CRAL-TRIO lipid binding domain"/>
    <property type="match status" value="1"/>
</dbReference>
<evidence type="ECO:0000313" key="2">
    <source>
        <dbReference type="EMBL" id="GBN71331.1"/>
    </source>
</evidence>
<feature type="non-terminal residue" evidence="2">
    <location>
        <position position="61"/>
    </location>
</feature>
<dbReference type="AlphaFoldDB" id="A0A4Y2R6N9"/>
<dbReference type="Proteomes" id="UP000499080">
    <property type="component" value="Unassembled WGS sequence"/>
</dbReference>
<gene>
    <name evidence="2" type="ORF">AVEN_190766_1</name>
</gene>
<keyword evidence="3" id="KW-1185">Reference proteome</keyword>
<evidence type="ECO:0000259" key="1">
    <source>
        <dbReference type="SMART" id="SM01100"/>
    </source>
</evidence>
<organism evidence="2 3">
    <name type="scientific">Araneus ventricosus</name>
    <name type="common">Orbweaver spider</name>
    <name type="synonym">Epeira ventricosa</name>
    <dbReference type="NCBI Taxonomy" id="182803"/>
    <lineage>
        <taxon>Eukaryota</taxon>
        <taxon>Metazoa</taxon>
        <taxon>Ecdysozoa</taxon>
        <taxon>Arthropoda</taxon>
        <taxon>Chelicerata</taxon>
        <taxon>Arachnida</taxon>
        <taxon>Araneae</taxon>
        <taxon>Araneomorphae</taxon>
        <taxon>Entelegynae</taxon>
        <taxon>Araneoidea</taxon>
        <taxon>Araneidae</taxon>
        <taxon>Araneus</taxon>
    </lineage>
</organism>
<dbReference type="SUPFAM" id="SSF46938">
    <property type="entry name" value="CRAL/TRIO N-terminal domain"/>
    <property type="match status" value="1"/>
</dbReference>
<dbReference type="SMART" id="SM01100">
    <property type="entry name" value="CRAL_TRIO_N"/>
    <property type="match status" value="1"/>
</dbReference>
<dbReference type="InterPro" id="IPR036865">
    <property type="entry name" value="CRAL-TRIO_dom_sf"/>
</dbReference>
<protein>
    <recommendedName>
        <fullName evidence="1">CRAL/TRIO N-terminal domain-containing protein</fullName>
    </recommendedName>
</protein>
<evidence type="ECO:0000313" key="3">
    <source>
        <dbReference type="Proteomes" id="UP000499080"/>
    </source>
</evidence>
<dbReference type="EMBL" id="BGPR01015969">
    <property type="protein sequence ID" value="GBN71331.1"/>
    <property type="molecule type" value="Genomic_DNA"/>
</dbReference>
<accession>A0A4Y2R6N9</accession>
<dbReference type="OrthoDB" id="6423696at2759"/>